<organism evidence="2 3">
    <name type="scientific">Powai lake megavirus</name>
    <dbReference type="NCBI Taxonomy" id="1842663"/>
    <lineage>
        <taxon>Viruses</taxon>
        <taxon>Varidnaviria</taxon>
        <taxon>Bamfordvirae</taxon>
        <taxon>Nucleocytoviricota</taxon>
        <taxon>Megaviricetes</taxon>
        <taxon>Imitervirales</taxon>
        <taxon>Mimiviridae</taxon>
        <taxon>Megamimivirinae</taxon>
        <taxon>Megavirus</taxon>
        <taxon>Megavirus powaiense</taxon>
    </lineage>
</organism>
<feature type="domain" description="SUI1" evidence="1">
    <location>
        <begin position="26"/>
        <end position="95"/>
    </location>
</feature>
<dbReference type="PROSITE" id="PS50296">
    <property type="entry name" value="SUI1"/>
    <property type="match status" value="1"/>
</dbReference>
<protein>
    <recommendedName>
        <fullName evidence="1">SUI1 domain-containing protein</fullName>
    </recommendedName>
</protein>
<dbReference type="Proteomes" id="UP000241365">
    <property type="component" value="Segment"/>
</dbReference>
<sequence>MLETNTGIFNPMDEILKDNLTHTEKTHIKLIPRTKRKSMTIVEKIPERIDLNMLLKSMRQLLHCTGSIKENSDGKYIQFTGDHRIAIRDYFVQKSIVKSQDIIIHGW</sequence>
<dbReference type="KEGG" id="vg:80512897"/>
<reference evidence="2 3" key="1">
    <citation type="journal article" date="2016" name="Genome Announc.">
        <title>Complete Genome Sequence of a New Megavirus Family Member Isolated from an Inland Water Lake for the First Time in India.</title>
        <authorList>
            <person name="Chatterjee A."/>
            <person name="Ali F."/>
            <person name="Bange D."/>
            <person name="Kondabagil K."/>
        </authorList>
    </citation>
    <scope>NUCLEOTIDE SEQUENCE [LARGE SCALE GENOMIC DNA]</scope>
    <source>
        <strain evidence="2">1</strain>
    </source>
</reference>
<name>A0A167RCM2_9VIRU</name>
<dbReference type="Gene3D" id="3.30.780.10">
    <property type="entry name" value="SUI1-like domain"/>
    <property type="match status" value="1"/>
</dbReference>
<evidence type="ECO:0000313" key="2">
    <source>
        <dbReference type="EMBL" id="ANB50535.1"/>
    </source>
</evidence>
<evidence type="ECO:0000313" key="3">
    <source>
        <dbReference type="Proteomes" id="UP000241365"/>
    </source>
</evidence>
<dbReference type="EMBL" id="KU877344">
    <property type="protein sequence ID" value="ANB50535.1"/>
    <property type="molecule type" value="Genomic_DNA"/>
</dbReference>
<proteinExistence type="predicted"/>
<keyword evidence="3" id="KW-1185">Reference proteome</keyword>
<dbReference type="InterPro" id="IPR001950">
    <property type="entry name" value="SUI1"/>
</dbReference>
<dbReference type="GeneID" id="80512897"/>
<dbReference type="InterPro" id="IPR036877">
    <property type="entry name" value="SUI1_dom_sf"/>
</dbReference>
<dbReference type="SUPFAM" id="SSF55159">
    <property type="entry name" value="eIF1-like"/>
    <property type="match status" value="1"/>
</dbReference>
<dbReference type="RefSeq" id="YP_010776286.1">
    <property type="nucleotide sequence ID" value="NC_075034.1"/>
</dbReference>
<accession>A0A167RCM2</accession>
<dbReference type="Pfam" id="PF01253">
    <property type="entry name" value="SUI1"/>
    <property type="match status" value="1"/>
</dbReference>
<evidence type="ECO:0000259" key="1">
    <source>
        <dbReference type="PROSITE" id="PS50296"/>
    </source>
</evidence>